<protein>
    <submittedName>
        <fullName evidence="1">Uncharacterized protein</fullName>
    </submittedName>
</protein>
<evidence type="ECO:0000313" key="1">
    <source>
        <dbReference type="EMBL" id="KAG0586068.1"/>
    </source>
</evidence>
<keyword evidence="2" id="KW-1185">Reference proteome</keyword>
<reference evidence="1" key="1">
    <citation type="submission" date="2020-06" db="EMBL/GenBank/DDBJ databases">
        <title>WGS assembly of Ceratodon purpureus strain R40.</title>
        <authorList>
            <person name="Carey S.B."/>
            <person name="Jenkins J."/>
            <person name="Shu S."/>
            <person name="Lovell J.T."/>
            <person name="Sreedasyam A."/>
            <person name="Maumus F."/>
            <person name="Tiley G.P."/>
            <person name="Fernandez-Pozo N."/>
            <person name="Barry K."/>
            <person name="Chen C."/>
            <person name="Wang M."/>
            <person name="Lipzen A."/>
            <person name="Daum C."/>
            <person name="Saski C.A."/>
            <person name="Payton A.C."/>
            <person name="Mcbreen J.C."/>
            <person name="Conrad R.E."/>
            <person name="Kollar L.M."/>
            <person name="Olsson S."/>
            <person name="Huttunen S."/>
            <person name="Landis J.B."/>
            <person name="Wickett N.J."/>
            <person name="Johnson M.G."/>
            <person name="Rensing S.A."/>
            <person name="Grimwood J."/>
            <person name="Schmutz J."/>
            <person name="Mcdaniel S.F."/>
        </authorList>
    </citation>
    <scope>NUCLEOTIDE SEQUENCE</scope>
    <source>
        <strain evidence="1">R40</strain>
    </source>
</reference>
<sequence>MPITHSIHASEGMAERFSKAYFLLQPSEHFINLLQLGTKLSCPHSLIAIVCSQKQLQHLGTKSVYYKVAKDVGD</sequence>
<name>A0A8T0ITS9_CERPU</name>
<comment type="caution">
    <text evidence="1">The sequence shown here is derived from an EMBL/GenBank/DDBJ whole genome shotgun (WGS) entry which is preliminary data.</text>
</comment>
<dbReference type="AlphaFoldDB" id="A0A8T0ITS9"/>
<accession>A0A8T0ITS9</accession>
<gene>
    <name evidence="1" type="ORF">KC19_2G061200</name>
</gene>
<organism evidence="1 2">
    <name type="scientific">Ceratodon purpureus</name>
    <name type="common">Fire moss</name>
    <name type="synonym">Dicranum purpureum</name>
    <dbReference type="NCBI Taxonomy" id="3225"/>
    <lineage>
        <taxon>Eukaryota</taxon>
        <taxon>Viridiplantae</taxon>
        <taxon>Streptophyta</taxon>
        <taxon>Embryophyta</taxon>
        <taxon>Bryophyta</taxon>
        <taxon>Bryophytina</taxon>
        <taxon>Bryopsida</taxon>
        <taxon>Dicranidae</taxon>
        <taxon>Pseudoditrichales</taxon>
        <taxon>Ditrichaceae</taxon>
        <taxon>Ceratodon</taxon>
    </lineage>
</organism>
<proteinExistence type="predicted"/>
<dbReference type="Proteomes" id="UP000822688">
    <property type="component" value="Chromosome 2"/>
</dbReference>
<dbReference type="EMBL" id="CM026422">
    <property type="protein sequence ID" value="KAG0586068.1"/>
    <property type="molecule type" value="Genomic_DNA"/>
</dbReference>
<evidence type="ECO:0000313" key="2">
    <source>
        <dbReference type="Proteomes" id="UP000822688"/>
    </source>
</evidence>